<proteinExistence type="inferred from homology"/>
<feature type="transmembrane region" description="Helical" evidence="9">
    <location>
        <begin position="12"/>
        <end position="30"/>
    </location>
</feature>
<keyword evidence="7 8" id="KW-0472">Membrane</keyword>
<evidence type="ECO:0000256" key="7">
    <source>
        <dbReference type="ARBA" id="ARBA00023136"/>
    </source>
</evidence>
<dbReference type="PIRSF" id="PIRSF037778">
    <property type="entry name" value="UCP037778_transp_RibU"/>
    <property type="match status" value="1"/>
</dbReference>
<protein>
    <recommendedName>
        <fullName evidence="8">Riboflavin transporter</fullName>
    </recommendedName>
</protein>
<evidence type="ECO:0000256" key="3">
    <source>
        <dbReference type="ARBA" id="ARBA00022448"/>
    </source>
</evidence>
<reference evidence="10" key="1">
    <citation type="submission" date="2020-10" db="EMBL/GenBank/DDBJ databases">
        <authorList>
            <person name="Gilroy R."/>
        </authorList>
    </citation>
    <scope>NUCLEOTIDE SEQUENCE</scope>
    <source>
        <strain evidence="10">ChiSjej1B19-7085</strain>
    </source>
</reference>
<evidence type="ECO:0000256" key="1">
    <source>
        <dbReference type="ARBA" id="ARBA00004651"/>
    </source>
</evidence>
<keyword evidence="3 8" id="KW-0813">Transport</keyword>
<feature type="transmembrane region" description="Helical" evidence="9">
    <location>
        <begin position="112"/>
        <end position="134"/>
    </location>
</feature>
<evidence type="ECO:0000256" key="8">
    <source>
        <dbReference type="PIRNR" id="PIRNR037778"/>
    </source>
</evidence>
<keyword evidence="5 9" id="KW-0812">Transmembrane</keyword>
<dbReference type="PANTHER" id="PTHR38438:SF1">
    <property type="entry name" value="RIBOFLAVIN TRANSPORTER RIBU"/>
    <property type="match status" value="1"/>
</dbReference>
<dbReference type="GO" id="GO:0005886">
    <property type="term" value="C:plasma membrane"/>
    <property type="evidence" value="ECO:0007669"/>
    <property type="project" value="UniProtKB-SubCell"/>
</dbReference>
<dbReference type="PANTHER" id="PTHR38438">
    <property type="entry name" value="RIBOFLAVIN TRANSPORTER RIBU"/>
    <property type="match status" value="1"/>
</dbReference>
<evidence type="ECO:0000313" key="11">
    <source>
        <dbReference type="Proteomes" id="UP000886785"/>
    </source>
</evidence>
<feature type="transmembrane region" description="Helical" evidence="9">
    <location>
        <begin position="50"/>
        <end position="76"/>
    </location>
</feature>
<reference evidence="10" key="2">
    <citation type="journal article" date="2021" name="PeerJ">
        <title>Extensive microbial diversity within the chicken gut microbiome revealed by metagenomics and culture.</title>
        <authorList>
            <person name="Gilroy R."/>
            <person name="Ravi A."/>
            <person name="Getino M."/>
            <person name="Pursley I."/>
            <person name="Horton D.L."/>
            <person name="Alikhan N.F."/>
            <person name="Baker D."/>
            <person name="Gharbi K."/>
            <person name="Hall N."/>
            <person name="Watson M."/>
            <person name="Adriaenssens E.M."/>
            <person name="Foster-Nyarko E."/>
            <person name="Jarju S."/>
            <person name="Secka A."/>
            <person name="Antonio M."/>
            <person name="Oren A."/>
            <person name="Chaudhuri R.R."/>
            <person name="La Ragione R."/>
            <person name="Hildebrand F."/>
            <person name="Pallen M.J."/>
        </authorList>
    </citation>
    <scope>NUCLEOTIDE SEQUENCE</scope>
    <source>
        <strain evidence="10">ChiSjej1B19-7085</strain>
    </source>
</reference>
<accession>A0A9D1DPE3</accession>
<feature type="transmembrane region" description="Helical" evidence="9">
    <location>
        <begin position="82"/>
        <end position="103"/>
    </location>
</feature>
<evidence type="ECO:0000256" key="4">
    <source>
        <dbReference type="ARBA" id="ARBA00022475"/>
    </source>
</evidence>
<evidence type="ECO:0000256" key="9">
    <source>
        <dbReference type="SAM" id="Phobius"/>
    </source>
</evidence>
<evidence type="ECO:0000256" key="5">
    <source>
        <dbReference type="ARBA" id="ARBA00022692"/>
    </source>
</evidence>
<dbReference type="Proteomes" id="UP000886785">
    <property type="component" value="Unassembled WGS sequence"/>
</dbReference>
<feature type="transmembrane region" description="Helical" evidence="9">
    <location>
        <begin position="154"/>
        <end position="176"/>
    </location>
</feature>
<dbReference type="Gene3D" id="1.10.1760.20">
    <property type="match status" value="1"/>
</dbReference>
<comment type="similarity">
    <text evidence="2 8">Belongs to the prokaryotic riboflavin transporter (P-RFT) (TC 2.A.87) family.</text>
</comment>
<comment type="caution">
    <text evidence="10">The sequence shown here is derived from an EMBL/GenBank/DDBJ whole genome shotgun (WGS) entry which is preliminary data.</text>
</comment>
<gene>
    <name evidence="10" type="ORF">IAA54_02330</name>
</gene>
<dbReference type="GO" id="GO:0032217">
    <property type="term" value="F:riboflavin transmembrane transporter activity"/>
    <property type="evidence" value="ECO:0007669"/>
    <property type="project" value="UniProtKB-UniRule"/>
</dbReference>
<dbReference type="Pfam" id="PF12822">
    <property type="entry name" value="ECF_trnsprt"/>
    <property type="match status" value="1"/>
</dbReference>
<comment type="function">
    <text evidence="8">Probably a riboflavin-binding protein that interacts with the energy-coupling factor (ECF) ABC-transporter complex.</text>
</comment>
<keyword evidence="6 9" id="KW-1133">Transmembrane helix</keyword>
<dbReference type="InterPro" id="IPR025720">
    <property type="entry name" value="RibU"/>
</dbReference>
<dbReference type="InterPro" id="IPR024529">
    <property type="entry name" value="ECF_trnsprt_substrate-spec"/>
</dbReference>
<name>A0A9D1DPE3_9FIRM</name>
<comment type="subcellular location">
    <subcellularLocation>
        <location evidence="1">Cell membrane</location>
        <topology evidence="1">Multi-pass membrane protein</topology>
    </subcellularLocation>
</comment>
<organism evidence="10 11">
    <name type="scientific">Candidatus Gallacutalibacter pullicola</name>
    <dbReference type="NCBI Taxonomy" id="2840830"/>
    <lineage>
        <taxon>Bacteria</taxon>
        <taxon>Bacillati</taxon>
        <taxon>Bacillota</taxon>
        <taxon>Clostridia</taxon>
        <taxon>Eubacteriales</taxon>
        <taxon>Candidatus Gallacutalibacter</taxon>
    </lineage>
</organism>
<evidence type="ECO:0000256" key="2">
    <source>
        <dbReference type="ARBA" id="ARBA00005540"/>
    </source>
</evidence>
<dbReference type="AlphaFoldDB" id="A0A9D1DPE3"/>
<dbReference type="EMBL" id="DVHF01000030">
    <property type="protein sequence ID" value="HIR56477.1"/>
    <property type="molecule type" value="Genomic_DNA"/>
</dbReference>
<evidence type="ECO:0000313" key="10">
    <source>
        <dbReference type="EMBL" id="HIR56477.1"/>
    </source>
</evidence>
<keyword evidence="4 8" id="KW-1003">Cell membrane</keyword>
<evidence type="ECO:0000256" key="6">
    <source>
        <dbReference type="ARBA" id="ARBA00022989"/>
    </source>
</evidence>
<sequence length="190" mass="20714">MKTTESKFNVLQMVQLAMLSAIAIVLVAFVRIPLVPSMEFLKYDMADAPILIATLLFGVVPGLTVLFIVSVIQAFFFAGDGWVGLLMHVVASGALVVLTGLFYRKKKRFKDAVIGMALGTVAMTLLMIPMNYIFTVNVYGTPKEVVDAMLLPGIIPFNLLKAALNSFIAGVLFKALQPFFQKNKSIIHAA</sequence>